<organism evidence="1 2">
    <name type="scientific">Ignelater luminosus</name>
    <name type="common">Cucubano</name>
    <name type="synonym">Pyrophorus luminosus</name>
    <dbReference type="NCBI Taxonomy" id="2038154"/>
    <lineage>
        <taxon>Eukaryota</taxon>
        <taxon>Metazoa</taxon>
        <taxon>Ecdysozoa</taxon>
        <taxon>Arthropoda</taxon>
        <taxon>Hexapoda</taxon>
        <taxon>Insecta</taxon>
        <taxon>Pterygota</taxon>
        <taxon>Neoptera</taxon>
        <taxon>Endopterygota</taxon>
        <taxon>Coleoptera</taxon>
        <taxon>Polyphaga</taxon>
        <taxon>Elateriformia</taxon>
        <taxon>Elateroidea</taxon>
        <taxon>Elateridae</taxon>
        <taxon>Agrypninae</taxon>
        <taxon>Pyrophorini</taxon>
        <taxon>Ignelater</taxon>
    </lineage>
</organism>
<gene>
    <name evidence="1" type="ORF">ILUMI_23761</name>
</gene>
<evidence type="ECO:0000313" key="1">
    <source>
        <dbReference type="EMBL" id="KAF2882391.1"/>
    </source>
</evidence>
<evidence type="ECO:0000313" key="2">
    <source>
        <dbReference type="Proteomes" id="UP000801492"/>
    </source>
</evidence>
<dbReference type="AlphaFoldDB" id="A0A8K0G1A4"/>
<accession>A0A8K0G1A4</accession>
<comment type="caution">
    <text evidence="1">The sequence shown here is derived from an EMBL/GenBank/DDBJ whole genome shotgun (WGS) entry which is preliminary data.</text>
</comment>
<reference evidence="1" key="1">
    <citation type="submission" date="2019-08" db="EMBL/GenBank/DDBJ databases">
        <title>The genome of the North American firefly Photinus pyralis.</title>
        <authorList>
            <consortium name="Photinus pyralis genome working group"/>
            <person name="Fallon T.R."/>
            <person name="Sander Lower S.E."/>
            <person name="Weng J.-K."/>
        </authorList>
    </citation>
    <scope>NUCLEOTIDE SEQUENCE</scope>
    <source>
        <strain evidence="1">TRF0915ILg1</strain>
        <tissue evidence="1">Whole body</tissue>
    </source>
</reference>
<dbReference type="EMBL" id="VTPC01090619">
    <property type="protein sequence ID" value="KAF2882391.1"/>
    <property type="molecule type" value="Genomic_DNA"/>
</dbReference>
<sequence length="94" mass="10626">MVEDILKRFSEVTNVLKRDKICRDVIGDSILTMEEMYTLLMQIETCLNSRPLTLLSYDPMDLQALTSGHFLIRAPLDSVLEADLTSIPPSHLSC</sequence>
<dbReference type="OrthoDB" id="6778955at2759"/>
<keyword evidence="2" id="KW-1185">Reference proteome</keyword>
<dbReference type="Proteomes" id="UP000801492">
    <property type="component" value="Unassembled WGS sequence"/>
</dbReference>
<name>A0A8K0G1A4_IGNLU</name>
<proteinExistence type="predicted"/>
<protein>
    <submittedName>
        <fullName evidence="1">Uncharacterized protein</fullName>
    </submittedName>
</protein>